<dbReference type="RefSeq" id="WP_156354763.1">
    <property type="nucleotide sequence ID" value="NZ_CACRST010000022.1"/>
</dbReference>
<dbReference type="AlphaFoldDB" id="A0A6N2UZD5"/>
<reference evidence="1" key="1">
    <citation type="submission" date="2019-11" db="EMBL/GenBank/DDBJ databases">
        <authorList>
            <person name="Feng L."/>
        </authorList>
    </citation>
    <scope>NUCLEOTIDE SEQUENCE</scope>
    <source>
        <strain evidence="1">BgluceraseaLFYP119</strain>
    </source>
</reference>
<accession>A0A6N2UZD5</accession>
<dbReference type="InterPro" id="IPR025427">
    <property type="entry name" value="DUF4160"/>
</dbReference>
<gene>
    <name evidence="1" type="ORF">BGLFYP119_02326</name>
</gene>
<dbReference type="Pfam" id="PF13711">
    <property type="entry name" value="DUF4160"/>
    <property type="match status" value="1"/>
</dbReference>
<dbReference type="EMBL" id="CACRST010000022">
    <property type="protein sequence ID" value="VYT22072.1"/>
    <property type="molecule type" value="Genomic_DNA"/>
</dbReference>
<evidence type="ECO:0000313" key="1">
    <source>
        <dbReference type="EMBL" id="VYT22072.1"/>
    </source>
</evidence>
<evidence type="ECO:0008006" key="2">
    <source>
        <dbReference type="Google" id="ProtNLM"/>
    </source>
</evidence>
<organism evidence="1">
    <name type="scientific">Blautia glucerasea</name>
    <dbReference type="NCBI Taxonomy" id="536633"/>
    <lineage>
        <taxon>Bacteria</taxon>
        <taxon>Bacillati</taxon>
        <taxon>Bacillota</taxon>
        <taxon>Clostridia</taxon>
        <taxon>Lachnospirales</taxon>
        <taxon>Lachnospiraceae</taxon>
        <taxon>Blautia</taxon>
    </lineage>
</organism>
<sequence>MPEISRFFSIRITMYYDEHRPPHFHAEYNGQKAEIDIHTGKVIKGGLPNRQLKLVTAWAIIHQDELMDNWREIENGTGNIKSIDPLR</sequence>
<proteinExistence type="predicted"/>
<protein>
    <recommendedName>
        <fullName evidence="2">DUF4160 domain-containing protein</fullName>
    </recommendedName>
</protein>
<name>A0A6N2UZD5_9FIRM</name>